<dbReference type="OrthoDB" id="266828at2759"/>
<keyword evidence="2" id="KW-0472">Membrane</keyword>
<dbReference type="Proteomes" id="UP000037923">
    <property type="component" value="Unassembled WGS sequence"/>
</dbReference>
<organism evidence="3 4">
    <name type="scientific">Leptomonas pyrrhocoris</name>
    <name type="common">Firebug parasite</name>
    <dbReference type="NCBI Taxonomy" id="157538"/>
    <lineage>
        <taxon>Eukaryota</taxon>
        <taxon>Discoba</taxon>
        <taxon>Euglenozoa</taxon>
        <taxon>Kinetoplastea</taxon>
        <taxon>Metakinetoplastina</taxon>
        <taxon>Trypanosomatida</taxon>
        <taxon>Trypanosomatidae</taxon>
        <taxon>Leishmaniinae</taxon>
        <taxon>Leptomonas</taxon>
    </lineage>
</organism>
<dbReference type="VEuPathDB" id="TriTrypDB:LpyrH10_01_2210"/>
<dbReference type="EMBL" id="LGTL01000001">
    <property type="protein sequence ID" value="KPA85909.1"/>
    <property type="molecule type" value="Genomic_DNA"/>
</dbReference>
<dbReference type="EMBL" id="LGTL01000001">
    <property type="protein sequence ID" value="KPA85910.1"/>
    <property type="molecule type" value="Genomic_DNA"/>
</dbReference>
<dbReference type="AlphaFoldDB" id="A0A0M9GA67"/>
<comment type="caution">
    <text evidence="3">The sequence shown here is derived from an EMBL/GenBank/DDBJ whole genome shotgun (WGS) entry which is preliminary data.</text>
</comment>
<evidence type="ECO:0000313" key="4">
    <source>
        <dbReference type="Proteomes" id="UP000037923"/>
    </source>
</evidence>
<feature type="transmembrane region" description="Helical" evidence="2">
    <location>
        <begin position="349"/>
        <end position="372"/>
    </location>
</feature>
<evidence type="ECO:0000313" key="3">
    <source>
        <dbReference type="EMBL" id="KPA85909.1"/>
    </source>
</evidence>
<keyword evidence="4" id="KW-1185">Reference proteome</keyword>
<feature type="region of interest" description="Disordered" evidence="1">
    <location>
        <begin position="428"/>
        <end position="458"/>
    </location>
</feature>
<name>A0A0M9GA67_LEPPY</name>
<accession>A0A0M9GA67</accession>
<keyword evidence="2" id="KW-0812">Transmembrane</keyword>
<dbReference type="RefSeq" id="XP_015664348.1">
    <property type="nucleotide sequence ID" value="XM_015796340.1"/>
</dbReference>
<protein>
    <submittedName>
        <fullName evidence="3">Uncharacterized protein</fullName>
    </submittedName>
</protein>
<sequence length="524" mass="56713">MDRTPASPSLQVYTSDVLLFLCTLISLAFRTYRQSIALSWNDESGAHEIGREEWGARASSAAPLPLDERTCEGLPLPHNSKFGFPTTGGSESFAAPPLPENDDHDDHDEVDESLASFEVAMPVNVASDPLLILAERLTLEEKLSTAVNWLSLVSNCLTYSLRPSQVLYTFLFTNGDFVLFVTSYSNRYRQMGPSSHLHPQQPPDAPLAPSSLRPQRQHAALLRETGASALQSSRSQSVGSEVDASANSLHGRYAGNEAQLQDRGDVAAVAVPLPSHAPLPASAKHGPRHRENAQYGALQRRVVGAGAADLVADSPHPVSPKSHAFRVGRLLPRLHYHASRCVAFAQTQLSWLLVLNALLTSTLVVFYLHHLFFGLGTLFGYLAAVASVFLCGMEMGCIAVRLRRRKVCGRGGGGCGTDTDDLDDCGSAPTTGRDPRCSSVPMRDATGRGGETAEWDPSSSGLQGPCWAFLGEHLSATACSLLYLWMLLEEGDALWSSHVALMRWYVGTCALMTLSLLKCLRAFL</sequence>
<evidence type="ECO:0000256" key="2">
    <source>
        <dbReference type="SAM" id="Phobius"/>
    </source>
</evidence>
<feature type="transmembrane region" description="Helical" evidence="2">
    <location>
        <begin position="12"/>
        <end position="29"/>
    </location>
</feature>
<gene>
    <name evidence="3" type="ORF">ABB37_00221</name>
</gene>
<evidence type="ECO:0000256" key="1">
    <source>
        <dbReference type="SAM" id="MobiDB-lite"/>
    </source>
</evidence>
<feature type="transmembrane region" description="Helical" evidence="2">
    <location>
        <begin position="378"/>
        <end position="400"/>
    </location>
</feature>
<proteinExistence type="predicted"/>
<dbReference type="GeneID" id="26900519"/>
<keyword evidence="2" id="KW-1133">Transmembrane helix</keyword>
<dbReference type="RefSeq" id="XP_015664349.1">
    <property type="nucleotide sequence ID" value="XM_015796341.1"/>
</dbReference>
<feature type="region of interest" description="Disordered" evidence="1">
    <location>
        <begin position="191"/>
        <end position="214"/>
    </location>
</feature>
<dbReference type="OMA" id="SCALMIL"/>
<reference evidence="3 4" key="1">
    <citation type="submission" date="2015-07" db="EMBL/GenBank/DDBJ databases">
        <title>High-quality genome of monoxenous trypanosomatid Leptomonas pyrrhocoris.</title>
        <authorList>
            <person name="Flegontov P."/>
            <person name="Butenko A."/>
            <person name="Firsov S."/>
            <person name="Vlcek C."/>
            <person name="Logacheva M.D."/>
            <person name="Field M."/>
            <person name="Filatov D."/>
            <person name="Flegontova O."/>
            <person name="Gerasimov E."/>
            <person name="Jackson A.P."/>
            <person name="Kelly S."/>
            <person name="Opperdoes F."/>
            <person name="O'Reilly A."/>
            <person name="Votypka J."/>
            <person name="Yurchenko V."/>
            <person name="Lukes J."/>
        </authorList>
    </citation>
    <scope>NUCLEOTIDE SEQUENCE [LARGE SCALE GENOMIC DNA]</scope>
    <source>
        <strain evidence="3">H10</strain>
    </source>
</reference>